<evidence type="ECO:0000256" key="3">
    <source>
        <dbReference type="ARBA" id="ARBA00022763"/>
    </source>
</evidence>
<evidence type="ECO:0000256" key="2">
    <source>
        <dbReference type="ARBA" id="ARBA00022741"/>
    </source>
</evidence>
<name>A0A9X3ULN3_9HYPH</name>
<evidence type="ECO:0000313" key="19">
    <source>
        <dbReference type="EMBL" id="MDA5400925.1"/>
    </source>
</evidence>
<dbReference type="InterPro" id="IPR011604">
    <property type="entry name" value="PDDEXK-like_dom_sf"/>
</dbReference>
<evidence type="ECO:0000256" key="6">
    <source>
        <dbReference type="ARBA" id="ARBA00022839"/>
    </source>
</evidence>
<protein>
    <recommendedName>
        <fullName evidence="12">DNA 3'-5' helicase</fullName>
        <ecNumber evidence="12">5.6.2.4</ecNumber>
    </recommendedName>
    <alternativeName>
        <fullName evidence="13">DNA 3'-5' helicase II</fullName>
    </alternativeName>
</protein>
<dbReference type="Pfam" id="PF12705">
    <property type="entry name" value="PDDEXK_1"/>
    <property type="match status" value="1"/>
</dbReference>
<dbReference type="NCBIfam" id="TIGR02784">
    <property type="entry name" value="addA_alphas"/>
    <property type="match status" value="1"/>
</dbReference>
<dbReference type="Gene3D" id="3.40.50.300">
    <property type="entry name" value="P-loop containing nucleotide triphosphate hydrolases"/>
    <property type="match status" value="3"/>
</dbReference>
<keyword evidence="3" id="KW-0227">DNA damage</keyword>
<feature type="region of interest" description="Disordered" evidence="16">
    <location>
        <begin position="942"/>
        <end position="975"/>
    </location>
</feature>
<dbReference type="Pfam" id="PF00580">
    <property type="entry name" value="UvrD-helicase"/>
    <property type="match status" value="1"/>
</dbReference>
<evidence type="ECO:0000256" key="16">
    <source>
        <dbReference type="SAM" id="MobiDB-lite"/>
    </source>
</evidence>
<comment type="caution">
    <text evidence="19">The sequence shown here is derived from an EMBL/GenBank/DDBJ whole genome shotgun (WGS) entry which is preliminary data.</text>
</comment>
<evidence type="ECO:0000256" key="15">
    <source>
        <dbReference type="PROSITE-ProRule" id="PRU00560"/>
    </source>
</evidence>
<keyword evidence="6" id="KW-0269">Exonuclease</keyword>
<keyword evidence="1" id="KW-0540">Nuclease</keyword>
<feature type="compositionally biased region" description="Basic and acidic residues" evidence="16">
    <location>
        <begin position="949"/>
        <end position="964"/>
    </location>
</feature>
<evidence type="ECO:0000256" key="7">
    <source>
        <dbReference type="ARBA" id="ARBA00022840"/>
    </source>
</evidence>
<dbReference type="EC" id="5.6.2.4" evidence="12"/>
<evidence type="ECO:0000256" key="13">
    <source>
        <dbReference type="ARBA" id="ARBA00034923"/>
    </source>
</evidence>
<evidence type="ECO:0000259" key="17">
    <source>
        <dbReference type="PROSITE" id="PS51198"/>
    </source>
</evidence>
<dbReference type="InterPro" id="IPR014017">
    <property type="entry name" value="DNA_helicase_UvrD-like_C"/>
</dbReference>
<dbReference type="GO" id="GO:0043138">
    <property type="term" value="F:3'-5' DNA helicase activity"/>
    <property type="evidence" value="ECO:0007669"/>
    <property type="project" value="UniProtKB-EC"/>
</dbReference>
<comment type="catalytic activity">
    <reaction evidence="14">
        <text>ATP + H2O = ADP + phosphate + H(+)</text>
        <dbReference type="Rhea" id="RHEA:13065"/>
        <dbReference type="ChEBI" id="CHEBI:15377"/>
        <dbReference type="ChEBI" id="CHEBI:15378"/>
        <dbReference type="ChEBI" id="CHEBI:30616"/>
        <dbReference type="ChEBI" id="CHEBI:43474"/>
        <dbReference type="ChEBI" id="CHEBI:456216"/>
        <dbReference type="EC" id="5.6.2.4"/>
    </reaction>
</comment>
<dbReference type="InterPro" id="IPR038726">
    <property type="entry name" value="PDDEXK_AddAB-type"/>
</dbReference>
<comment type="catalytic activity">
    <reaction evidence="11">
        <text>Couples ATP hydrolysis with the unwinding of duplex DNA by translocating in the 3'-5' direction.</text>
        <dbReference type="EC" id="5.6.2.4"/>
    </reaction>
</comment>
<dbReference type="SUPFAM" id="SSF52540">
    <property type="entry name" value="P-loop containing nucleoside triphosphate hydrolases"/>
    <property type="match status" value="1"/>
</dbReference>
<feature type="domain" description="UvrD-like helicase ATP-binding" evidence="17">
    <location>
        <begin position="17"/>
        <end position="503"/>
    </location>
</feature>
<dbReference type="InterPro" id="IPR011335">
    <property type="entry name" value="Restrct_endonuc-II-like"/>
</dbReference>
<evidence type="ECO:0000256" key="10">
    <source>
        <dbReference type="ARBA" id="ARBA00023235"/>
    </source>
</evidence>
<evidence type="ECO:0000256" key="14">
    <source>
        <dbReference type="ARBA" id="ARBA00048988"/>
    </source>
</evidence>
<feature type="binding site" evidence="15">
    <location>
        <begin position="38"/>
        <end position="45"/>
    </location>
    <ligand>
        <name>ATP</name>
        <dbReference type="ChEBI" id="CHEBI:30616"/>
    </ligand>
</feature>
<feature type="domain" description="UvrD-like helicase C-terminal" evidence="18">
    <location>
        <begin position="527"/>
        <end position="811"/>
    </location>
</feature>
<dbReference type="Gene3D" id="3.90.320.10">
    <property type="match status" value="1"/>
</dbReference>
<dbReference type="InterPro" id="IPR027417">
    <property type="entry name" value="P-loop_NTPase"/>
</dbReference>
<dbReference type="InterPro" id="IPR014151">
    <property type="entry name" value="DNA_helicase_AddA"/>
</dbReference>
<dbReference type="AlphaFoldDB" id="A0A9X3ULN3"/>
<evidence type="ECO:0000259" key="18">
    <source>
        <dbReference type="PROSITE" id="PS51217"/>
    </source>
</evidence>
<keyword evidence="9" id="KW-0234">DNA repair</keyword>
<dbReference type="GO" id="GO:0005524">
    <property type="term" value="F:ATP binding"/>
    <property type="evidence" value="ECO:0007669"/>
    <property type="project" value="UniProtKB-UniRule"/>
</dbReference>
<dbReference type="Gene3D" id="1.10.486.10">
    <property type="entry name" value="PCRA, domain 4"/>
    <property type="match status" value="1"/>
</dbReference>
<keyword evidence="2 15" id="KW-0547">Nucleotide-binding</keyword>
<keyword evidence="20" id="KW-1185">Reference proteome</keyword>
<dbReference type="RefSeq" id="WP_267992743.1">
    <property type="nucleotide sequence ID" value="NZ_JAPJZI010000001.1"/>
</dbReference>
<evidence type="ECO:0000256" key="8">
    <source>
        <dbReference type="ARBA" id="ARBA00023125"/>
    </source>
</evidence>
<keyword evidence="10" id="KW-0413">Isomerase</keyword>
<dbReference type="GO" id="GO:0003677">
    <property type="term" value="F:DNA binding"/>
    <property type="evidence" value="ECO:0007669"/>
    <property type="project" value="UniProtKB-KW"/>
</dbReference>
<dbReference type="EMBL" id="JAPJZI010000001">
    <property type="protein sequence ID" value="MDA5400925.1"/>
    <property type="molecule type" value="Genomic_DNA"/>
</dbReference>
<evidence type="ECO:0000313" key="20">
    <source>
        <dbReference type="Proteomes" id="UP001151234"/>
    </source>
</evidence>
<dbReference type="GO" id="GO:0005829">
    <property type="term" value="C:cytosol"/>
    <property type="evidence" value="ECO:0007669"/>
    <property type="project" value="TreeGrafter"/>
</dbReference>
<proteinExistence type="predicted"/>
<gene>
    <name evidence="19" type="primary">addA</name>
    <name evidence="19" type="ORF">OQ273_20295</name>
</gene>
<dbReference type="PROSITE" id="PS51217">
    <property type="entry name" value="UVRD_HELICASE_CTER"/>
    <property type="match status" value="1"/>
</dbReference>
<organism evidence="19 20">
    <name type="scientific">Hoeflea prorocentri</name>
    <dbReference type="NCBI Taxonomy" id="1922333"/>
    <lineage>
        <taxon>Bacteria</taxon>
        <taxon>Pseudomonadati</taxon>
        <taxon>Pseudomonadota</taxon>
        <taxon>Alphaproteobacteria</taxon>
        <taxon>Hyphomicrobiales</taxon>
        <taxon>Rhizobiaceae</taxon>
        <taxon>Hoeflea</taxon>
    </lineage>
</organism>
<evidence type="ECO:0000256" key="11">
    <source>
        <dbReference type="ARBA" id="ARBA00034617"/>
    </source>
</evidence>
<evidence type="ECO:0000256" key="12">
    <source>
        <dbReference type="ARBA" id="ARBA00034808"/>
    </source>
</evidence>
<keyword evidence="8" id="KW-0238">DNA-binding</keyword>
<dbReference type="InterPro" id="IPR000212">
    <property type="entry name" value="DNA_helicase_UvrD/REP"/>
</dbReference>
<accession>A0A9X3ULN3</accession>
<dbReference type="PANTHER" id="PTHR11070">
    <property type="entry name" value="UVRD / RECB / PCRA DNA HELICASE FAMILY MEMBER"/>
    <property type="match status" value="1"/>
</dbReference>
<dbReference type="Proteomes" id="UP001151234">
    <property type="component" value="Unassembled WGS sequence"/>
</dbReference>
<keyword evidence="4 15" id="KW-0378">Hydrolase</keyword>
<dbReference type="GO" id="GO:0004527">
    <property type="term" value="F:exonuclease activity"/>
    <property type="evidence" value="ECO:0007669"/>
    <property type="project" value="UniProtKB-KW"/>
</dbReference>
<dbReference type="Pfam" id="PF13361">
    <property type="entry name" value="UvrD_C"/>
    <property type="match status" value="1"/>
</dbReference>
<sequence>MPRKTPPNPGEFVERDLDWTTRQQSMASDPARSAWVSANAGSGKTHVLSQRVIRLLLAGCRPSAILCLTYTKAAASEMANRVFERLAEWTVLSDAELAERIGELEGRKPDAARLAFARQLFARALETPGGLKIQTIHAFCEAVLHQFPLEANVAGHFEVMDEADAARLLGKARETLLSTVASGDDAELVDAFGIVLDAAGEWGLEELLAELVRRRRPVRDFISAAQRFGGPGPVLRKALSLGVDETDEGIIAGAWPLPSISPSDISVYGAAAASQKAKTPMTMAGGLADIAELKDSNERFERLIALFLKKDGQPRSFSKAASAGVRAVFPEIEDKLNDAALYLQALIDRQRTLRMVEATCAALVLAGRMDREYESLKRRGGRLDFEDLVSRTAILLEREGAGPWVHYKLDQGIDHILVDEAQDTSPEQWAVITKLAEEFFAGKGSRDDDRTLFAVGDEKQSIYSFQGARPELFLATGHDINQRALAAEKRFDALSLYLSFRSTGDVLAAVDAVFSEKANSKGLTSAGDGVTHASNRAREPGSVDIWEVIGKEAGDDQEDWRAPFDATPESAPPALLAARVAGTIRDWLANGETLTRNGERRALSAGDILILVRKRDSFVAALMRALKRNGIAVAGADRLKLVEHIAVEDLMALGRVMLNPGDDLSLCAVLKSPLFDFSEEDIFELAARRAENQDVHSRLADLAAERGGRFAEADKRIGELLSRADRMPVFDFYARLLGRDGGRAKFLARLGHEASDVLDEFLNFALEQETAALPGLQAFLTTLESSSPEIKRELEQGRDEVRIMTVHASKGLEAPVVFLVDSGGQPADSRHVPRLRSLPLEKTVGPLPPAILWVPGKATSNSTADSLKSSIMEASEDEYRRLLYVGMTRAADRLIVCGYHGLRQPAYLHWHRMVAEALGARTEAKDTVYRAAGQEWGGLHFSISEDDLPERQRQETEKTREREPLPPGLSRPLAATERLPRPLAPSAAGVIIDGSAQAGVTASPIFGAMSSSNKPMERGRIIHRLLQLLPGLAPDDRAAAAERYLHRAVRDWPEDERRSIAGSVLNILSNDRFSGCFAPGSQAEVAIMGTLDVAGQERAVSARLDRIAVTPEKVLIVDYKTNRQPVMRLEDVPPLYVLQMALYRALVQPLYPDRPVELALLFTEAPVLLPLPGEMLEAALADLERES</sequence>
<dbReference type="PROSITE" id="PS51198">
    <property type="entry name" value="UVRD_HELICASE_ATP_BIND"/>
    <property type="match status" value="1"/>
</dbReference>
<keyword evidence="7 15" id="KW-0067">ATP-binding</keyword>
<reference evidence="19" key="1">
    <citation type="submission" date="2022-11" db="EMBL/GenBank/DDBJ databases">
        <title>Draft genome sequence of Hoeflea poritis E7-10 and Hoeflea prorocentri PM5-8, separated from scleractinian coral Porites lutea and marine dinoflagellate.</title>
        <authorList>
            <person name="Zhang G."/>
            <person name="Wei Q."/>
            <person name="Cai L."/>
        </authorList>
    </citation>
    <scope>NUCLEOTIDE SEQUENCE</scope>
    <source>
        <strain evidence="19">PM5-8</strain>
    </source>
</reference>
<dbReference type="InterPro" id="IPR014016">
    <property type="entry name" value="UvrD-like_ATP-bd"/>
</dbReference>
<dbReference type="GO" id="GO:0033202">
    <property type="term" value="C:DNA helicase complex"/>
    <property type="evidence" value="ECO:0007669"/>
    <property type="project" value="TreeGrafter"/>
</dbReference>
<keyword evidence="5 15" id="KW-0347">Helicase</keyword>
<evidence type="ECO:0000256" key="5">
    <source>
        <dbReference type="ARBA" id="ARBA00022806"/>
    </source>
</evidence>
<dbReference type="GO" id="GO:0000725">
    <property type="term" value="P:recombinational repair"/>
    <property type="evidence" value="ECO:0007669"/>
    <property type="project" value="TreeGrafter"/>
</dbReference>
<evidence type="ECO:0000256" key="9">
    <source>
        <dbReference type="ARBA" id="ARBA00023204"/>
    </source>
</evidence>
<dbReference type="Gene3D" id="3.30.160.800">
    <property type="match status" value="1"/>
</dbReference>
<dbReference type="PANTHER" id="PTHR11070:SF2">
    <property type="entry name" value="ATP-DEPENDENT DNA HELICASE SRS2"/>
    <property type="match status" value="1"/>
</dbReference>
<evidence type="ECO:0000256" key="4">
    <source>
        <dbReference type="ARBA" id="ARBA00022801"/>
    </source>
</evidence>
<dbReference type="SUPFAM" id="SSF52980">
    <property type="entry name" value="Restriction endonuclease-like"/>
    <property type="match status" value="1"/>
</dbReference>
<evidence type="ECO:0000256" key="1">
    <source>
        <dbReference type="ARBA" id="ARBA00022722"/>
    </source>
</evidence>